<dbReference type="PANTHER" id="PTHR35870:SF1">
    <property type="entry name" value="PROTEIN, PUTATIVE (AFU_ORTHOLOGUE AFUA_5G03330)-RELATED"/>
    <property type="match status" value="1"/>
</dbReference>
<keyword evidence="1" id="KW-0560">Oxidoreductase</keyword>
<dbReference type="KEGG" id="trg:TRUGW13939_08391"/>
<organism evidence="2 3">
    <name type="scientific">Talaromyces rugulosus</name>
    <name type="common">Penicillium rugulosum</name>
    <dbReference type="NCBI Taxonomy" id="121627"/>
    <lineage>
        <taxon>Eukaryota</taxon>
        <taxon>Fungi</taxon>
        <taxon>Dikarya</taxon>
        <taxon>Ascomycota</taxon>
        <taxon>Pezizomycotina</taxon>
        <taxon>Eurotiomycetes</taxon>
        <taxon>Eurotiomycetidae</taxon>
        <taxon>Eurotiales</taxon>
        <taxon>Trichocomaceae</taxon>
        <taxon>Talaromyces</taxon>
        <taxon>Talaromyces sect. Islandici</taxon>
    </lineage>
</organism>
<reference evidence="3" key="1">
    <citation type="submission" date="2020-06" db="EMBL/GenBank/DDBJ databases">
        <title>A chromosome-scale genome assembly of Talaromyces rugulosus W13939.</title>
        <authorList>
            <person name="Wang B."/>
            <person name="Guo L."/>
            <person name="Ye K."/>
            <person name="Wang L."/>
        </authorList>
    </citation>
    <scope>NUCLEOTIDE SEQUENCE [LARGE SCALE GENOMIC DNA]</scope>
    <source>
        <strain evidence="3">W13939</strain>
    </source>
</reference>
<dbReference type="GO" id="GO:0016491">
    <property type="term" value="F:oxidoreductase activity"/>
    <property type="evidence" value="ECO:0007669"/>
    <property type="project" value="UniProtKB-KW"/>
</dbReference>
<evidence type="ECO:0000313" key="2">
    <source>
        <dbReference type="EMBL" id="QKX61243.1"/>
    </source>
</evidence>
<name>A0A7H8R953_TALRU</name>
<dbReference type="OrthoDB" id="10004862at2759"/>
<dbReference type="RefSeq" id="XP_035347418.1">
    <property type="nucleotide sequence ID" value="XM_035491525.1"/>
</dbReference>
<evidence type="ECO:0008006" key="4">
    <source>
        <dbReference type="Google" id="ProtNLM"/>
    </source>
</evidence>
<dbReference type="GeneID" id="55995880"/>
<dbReference type="Pfam" id="PF14027">
    <property type="entry name" value="Questin_oxidase"/>
    <property type="match status" value="1"/>
</dbReference>
<sequence>MATATTIKLSLADTGVFSSGAREDSAKLASELLQEDMRTHHIFFNKKRFHNHIVHHLLTLFALGASPQDIQAAYDRGHSYQRSSYPVESDVVHSIIEKRNFKDYLGIEEHYSSFLAYFQQEIDAKGVSSVLQEHLFTEDEHADDMLTRMFAGEFFPAAVSPAIVAQGLAEAAVHENWIAPFLEGAERAAGGVGSQPGKSLTQLLRDVRKDKVLSESVQWGDGNYMRNGTLKRAPEKMEEYAKQYTVSPNSLETQLAEMINALVYCSAASQHPPKAVKFEFLLIHALNCSVFFSAILDRPWISPRTKVRLLEWKGRMDLLLYVSRGTPPLDLDEIVNYPVTRNWKEIFNTGNTHPADDSHVVKLIRAIANGERVCKPLEDRGEAGEFMIKGDSWLKAGNMAIDSTLSDQRWIFGNGFDEAWSEVEDRPRL</sequence>
<dbReference type="Proteomes" id="UP000509510">
    <property type="component" value="Chromosome IV"/>
</dbReference>
<dbReference type="PANTHER" id="PTHR35870">
    <property type="entry name" value="PROTEIN, PUTATIVE (AFU_ORTHOLOGUE AFUA_5G03330)-RELATED"/>
    <property type="match status" value="1"/>
</dbReference>
<evidence type="ECO:0000256" key="1">
    <source>
        <dbReference type="ARBA" id="ARBA00023002"/>
    </source>
</evidence>
<protein>
    <recommendedName>
        <fullName evidence="4">HypA-like protein</fullName>
    </recommendedName>
</protein>
<proteinExistence type="predicted"/>
<dbReference type="EMBL" id="CP055901">
    <property type="protein sequence ID" value="QKX61243.1"/>
    <property type="molecule type" value="Genomic_DNA"/>
</dbReference>
<gene>
    <name evidence="2" type="ORF">TRUGW13939_08391</name>
</gene>
<dbReference type="InterPro" id="IPR025337">
    <property type="entry name" value="Questin_oxidase-like"/>
</dbReference>
<dbReference type="AlphaFoldDB" id="A0A7H8R953"/>
<evidence type="ECO:0000313" key="3">
    <source>
        <dbReference type="Proteomes" id="UP000509510"/>
    </source>
</evidence>
<accession>A0A7H8R953</accession>
<keyword evidence="3" id="KW-1185">Reference proteome</keyword>